<dbReference type="Pfam" id="PF13499">
    <property type="entry name" value="EF-hand_7"/>
    <property type="match status" value="1"/>
</dbReference>
<proteinExistence type="predicted"/>
<evidence type="ECO:0000259" key="2">
    <source>
        <dbReference type="PROSITE" id="PS50222"/>
    </source>
</evidence>
<dbReference type="PANTHER" id="PTHR23048">
    <property type="entry name" value="MYOSIN LIGHT CHAIN 1, 3"/>
    <property type="match status" value="1"/>
</dbReference>
<sequence>MAARRRPRSTAARRLKKWGCAAISKHSRDYDTTAYHSIVLRRAFSMFDSTKSGRIEKEKVRTILNTLGHTFDDHELEVLLKQEDEEERVILIERQVIRKLLNISRVISFLALGHPGLYIGVKSGSGKLNFDSFYRVACHFQEEDDEALQKELKEAFRLYDKEGNGYIPTSSLREILAALDDQITPDQMDGMIAEIDTDGSGTVDFDGEHLCPFLAWDINQGSPASKSLSVQEALVFEFREGHSFDQLGHRLAASRGSGENAQKHPSPPPPIVSHAPLSAFAPFDFLPSPVLAQFSRSSPAAVRTPGLAPAPAVSPTQVLSEYSRARPGNRFRRINNWGRLRPPLKTCNPQAIQRIDRPSPRLLLLLYTERRLLVAEKGALSPREESKMPFTRFP</sequence>
<evidence type="ECO:0000313" key="3">
    <source>
        <dbReference type="EMBL" id="KOX80483.1"/>
    </source>
</evidence>
<feature type="domain" description="EF-hand" evidence="2">
    <location>
        <begin position="147"/>
        <end position="182"/>
    </location>
</feature>
<dbReference type="PANTHER" id="PTHR23048:SF0">
    <property type="entry name" value="CALMODULIN LIKE 3"/>
    <property type="match status" value="1"/>
</dbReference>
<dbReference type="FunFam" id="1.10.238.10:FF:000001">
    <property type="entry name" value="Calmodulin 1"/>
    <property type="match status" value="1"/>
</dbReference>
<accession>A0A0M9ACI7</accession>
<dbReference type="OrthoDB" id="26525at2759"/>
<dbReference type="SUPFAM" id="SSF47473">
    <property type="entry name" value="EF-hand"/>
    <property type="match status" value="1"/>
</dbReference>
<dbReference type="InterPro" id="IPR002048">
    <property type="entry name" value="EF_hand_dom"/>
</dbReference>
<dbReference type="STRING" id="166423.A0A0M9ACI7"/>
<dbReference type="CDD" id="cd00051">
    <property type="entry name" value="EFh"/>
    <property type="match status" value="1"/>
</dbReference>
<dbReference type="GO" id="GO:0016460">
    <property type="term" value="C:myosin II complex"/>
    <property type="evidence" value="ECO:0007669"/>
    <property type="project" value="TreeGrafter"/>
</dbReference>
<keyword evidence="4" id="KW-1185">Reference proteome</keyword>
<feature type="domain" description="EF-hand" evidence="2">
    <location>
        <begin position="35"/>
        <end position="70"/>
    </location>
</feature>
<name>A0A0M9ACI7_9HYME</name>
<evidence type="ECO:0000313" key="4">
    <source>
        <dbReference type="Proteomes" id="UP000053105"/>
    </source>
</evidence>
<organism evidence="3 4">
    <name type="scientific">Melipona quadrifasciata</name>
    <dbReference type="NCBI Taxonomy" id="166423"/>
    <lineage>
        <taxon>Eukaryota</taxon>
        <taxon>Metazoa</taxon>
        <taxon>Ecdysozoa</taxon>
        <taxon>Arthropoda</taxon>
        <taxon>Hexapoda</taxon>
        <taxon>Insecta</taxon>
        <taxon>Pterygota</taxon>
        <taxon>Neoptera</taxon>
        <taxon>Endopterygota</taxon>
        <taxon>Hymenoptera</taxon>
        <taxon>Apocrita</taxon>
        <taxon>Aculeata</taxon>
        <taxon>Apoidea</taxon>
        <taxon>Anthophila</taxon>
        <taxon>Apidae</taxon>
        <taxon>Melipona</taxon>
    </lineage>
</organism>
<dbReference type="InterPro" id="IPR050230">
    <property type="entry name" value="CALM/Myosin/TropC-like"/>
</dbReference>
<reference evidence="3 4" key="1">
    <citation type="submission" date="2015-07" db="EMBL/GenBank/DDBJ databases">
        <title>The genome of Melipona quadrifasciata.</title>
        <authorList>
            <person name="Pan H."/>
            <person name="Kapheim K."/>
        </authorList>
    </citation>
    <scope>NUCLEOTIDE SEQUENCE [LARGE SCALE GENOMIC DNA]</scope>
    <source>
        <strain evidence="3">0111107301</strain>
        <tissue evidence="3">Whole body</tissue>
    </source>
</reference>
<dbReference type="InterPro" id="IPR011992">
    <property type="entry name" value="EF-hand-dom_pair"/>
</dbReference>
<dbReference type="Proteomes" id="UP000053105">
    <property type="component" value="Unassembled WGS sequence"/>
</dbReference>
<dbReference type="PROSITE" id="PS50222">
    <property type="entry name" value="EF_HAND_2"/>
    <property type="match status" value="2"/>
</dbReference>
<protein>
    <submittedName>
        <fullName evidence="3">Troponin C</fullName>
    </submittedName>
</protein>
<dbReference type="AlphaFoldDB" id="A0A0M9ACI7"/>
<dbReference type="GO" id="GO:0005509">
    <property type="term" value="F:calcium ion binding"/>
    <property type="evidence" value="ECO:0007669"/>
    <property type="project" value="InterPro"/>
</dbReference>
<dbReference type="EMBL" id="KQ435700">
    <property type="protein sequence ID" value="KOX80483.1"/>
    <property type="molecule type" value="Genomic_DNA"/>
</dbReference>
<evidence type="ECO:0000256" key="1">
    <source>
        <dbReference type="ARBA" id="ARBA00022737"/>
    </source>
</evidence>
<dbReference type="SMART" id="SM00054">
    <property type="entry name" value="EFh"/>
    <property type="match status" value="3"/>
</dbReference>
<gene>
    <name evidence="3" type="ORF">WN51_12966</name>
</gene>
<keyword evidence="1" id="KW-0677">Repeat</keyword>
<dbReference type="Gene3D" id="1.10.238.10">
    <property type="entry name" value="EF-hand"/>
    <property type="match status" value="2"/>
</dbReference>